<dbReference type="SUPFAM" id="SSF46934">
    <property type="entry name" value="UBA-like"/>
    <property type="match status" value="1"/>
</dbReference>
<sequence>MNNTFGSIGFQDYDIFDIITTRDQEVQVKLEHSPRISSDDDIEIDGFSSSEDEMEAEKLPEHIDDLLAMGFDKDTSAAALSVTHGDVNAAVSLILSGNVSHFEKPKQPVKVIKETEITPEFLAHGWKDHFRDCMDSSDALNEFVAEIARYDPELHYYLAQNQDILDEFIYDE</sequence>
<dbReference type="SMART" id="SM00165">
    <property type="entry name" value="UBA"/>
    <property type="match status" value="1"/>
</dbReference>
<dbReference type="Proteomes" id="UP000001542">
    <property type="component" value="Unassembled WGS sequence"/>
</dbReference>
<gene>
    <name evidence="2" type="ORF">TVAG_192880</name>
</gene>
<reference evidence="2" key="2">
    <citation type="journal article" date="2007" name="Science">
        <title>Draft genome sequence of the sexually transmitted pathogen Trichomonas vaginalis.</title>
        <authorList>
            <person name="Carlton J.M."/>
            <person name="Hirt R.P."/>
            <person name="Silva J.C."/>
            <person name="Delcher A.L."/>
            <person name="Schatz M."/>
            <person name="Zhao Q."/>
            <person name="Wortman J.R."/>
            <person name="Bidwell S.L."/>
            <person name="Alsmark U.C.M."/>
            <person name="Besteiro S."/>
            <person name="Sicheritz-Ponten T."/>
            <person name="Noel C.J."/>
            <person name="Dacks J.B."/>
            <person name="Foster P.G."/>
            <person name="Simillion C."/>
            <person name="Van de Peer Y."/>
            <person name="Miranda-Saavedra D."/>
            <person name="Barton G.J."/>
            <person name="Westrop G.D."/>
            <person name="Mueller S."/>
            <person name="Dessi D."/>
            <person name="Fiori P.L."/>
            <person name="Ren Q."/>
            <person name="Paulsen I."/>
            <person name="Zhang H."/>
            <person name="Bastida-Corcuera F.D."/>
            <person name="Simoes-Barbosa A."/>
            <person name="Brown M.T."/>
            <person name="Hayes R.D."/>
            <person name="Mukherjee M."/>
            <person name="Okumura C.Y."/>
            <person name="Schneider R."/>
            <person name="Smith A.J."/>
            <person name="Vanacova S."/>
            <person name="Villalvazo M."/>
            <person name="Haas B.J."/>
            <person name="Pertea M."/>
            <person name="Feldblyum T.V."/>
            <person name="Utterback T.R."/>
            <person name="Shu C.L."/>
            <person name="Osoegawa K."/>
            <person name="de Jong P.J."/>
            <person name="Hrdy I."/>
            <person name="Horvathova L."/>
            <person name="Zubacova Z."/>
            <person name="Dolezal P."/>
            <person name="Malik S.B."/>
            <person name="Logsdon J.M. Jr."/>
            <person name="Henze K."/>
            <person name="Gupta A."/>
            <person name="Wang C.C."/>
            <person name="Dunne R.L."/>
            <person name="Upcroft J.A."/>
            <person name="Upcroft P."/>
            <person name="White O."/>
            <person name="Salzberg S.L."/>
            <person name="Tang P."/>
            <person name="Chiu C.-H."/>
            <person name="Lee Y.-S."/>
            <person name="Embley T.M."/>
            <person name="Coombs G.H."/>
            <person name="Mottram J.C."/>
            <person name="Tachezy J."/>
            <person name="Fraser-Liggett C.M."/>
            <person name="Johnson P.J."/>
        </authorList>
    </citation>
    <scope>NUCLEOTIDE SEQUENCE [LARGE SCALE GENOMIC DNA]</scope>
    <source>
        <strain evidence="2">G3</strain>
    </source>
</reference>
<dbReference type="VEuPathDB" id="TrichDB:TVAGG3_0341780"/>
<evidence type="ECO:0000259" key="1">
    <source>
        <dbReference type="PROSITE" id="PS50030"/>
    </source>
</evidence>
<protein>
    <submittedName>
        <fullName evidence="2">UBA/TS-N domain containing protein</fullName>
    </submittedName>
</protein>
<dbReference type="OrthoDB" id="434245at2759"/>
<organism evidence="2 3">
    <name type="scientific">Trichomonas vaginalis (strain ATCC PRA-98 / G3)</name>
    <dbReference type="NCBI Taxonomy" id="412133"/>
    <lineage>
        <taxon>Eukaryota</taxon>
        <taxon>Metamonada</taxon>
        <taxon>Parabasalia</taxon>
        <taxon>Trichomonadida</taxon>
        <taxon>Trichomonadidae</taxon>
        <taxon>Trichomonas</taxon>
    </lineage>
</organism>
<dbReference type="InterPro" id="IPR009060">
    <property type="entry name" value="UBA-like_sf"/>
</dbReference>
<dbReference type="EMBL" id="DS113199">
    <property type="protein sequence ID" value="EAY20312.1"/>
    <property type="molecule type" value="Genomic_DNA"/>
</dbReference>
<dbReference type="Pfam" id="PF00627">
    <property type="entry name" value="UBA"/>
    <property type="match status" value="1"/>
</dbReference>
<proteinExistence type="predicted"/>
<dbReference type="RefSeq" id="XP_001581298.1">
    <property type="nucleotide sequence ID" value="XM_001581248.1"/>
</dbReference>
<dbReference type="PROSITE" id="PS50030">
    <property type="entry name" value="UBA"/>
    <property type="match status" value="1"/>
</dbReference>
<dbReference type="VEuPathDB" id="TrichDB:TVAG_192880"/>
<name>A2DH02_TRIV3</name>
<accession>A2DH02</accession>
<keyword evidence="3" id="KW-1185">Reference proteome</keyword>
<dbReference type="InterPro" id="IPR015940">
    <property type="entry name" value="UBA"/>
</dbReference>
<dbReference type="Gene3D" id="1.10.8.10">
    <property type="entry name" value="DNA helicase RuvA subunit, C-terminal domain"/>
    <property type="match status" value="1"/>
</dbReference>
<feature type="domain" description="UBA" evidence="1">
    <location>
        <begin position="50"/>
        <end position="97"/>
    </location>
</feature>
<evidence type="ECO:0000313" key="3">
    <source>
        <dbReference type="Proteomes" id="UP000001542"/>
    </source>
</evidence>
<dbReference type="KEGG" id="tva:5465849"/>
<dbReference type="InParanoid" id="A2DH02"/>
<evidence type="ECO:0000313" key="2">
    <source>
        <dbReference type="EMBL" id="EAY20312.1"/>
    </source>
</evidence>
<dbReference type="AlphaFoldDB" id="A2DH02"/>
<reference evidence="2" key="1">
    <citation type="submission" date="2006-10" db="EMBL/GenBank/DDBJ databases">
        <authorList>
            <person name="Amadeo P."/>
            <person name="Zhao Q."/>
            <person name="Wortman J."/>
            <person name="Fraser-Liggett C."/>
            <person name="Carlton J."/>
        </authorList>
    </citation>
    <scope>NUCLEOTIDE SEQUENCE</scope>
    <source>
        <strain evidence="2">G3</strain>
    </source>
</reference>